<dbReference type="AlphaFoldDB" id="A0A1M5ALX2"/>
<evidence type="ECO:0000259" key="1">
    <source>
        <dbReference type="Pfam" id="PF05050"/>
    </source>
</evidence>
<evidence type="ECO:0000313" key="3">
    <source>
        <dbReference type="Proteomes" id="UP000184404"/>
    </source>
</evidence>
<dbReference type="SUPFAM" id="SSF53335">
    <property type="entry name" value="S-adenosyl-L-methionine-dependent methyltransferases"/>
    <property type="match status" value="1"/>
</dbReference>
<dbReference type="PANTHER" id="PTHR34203:SF15">
    <property type="entry name" value="SLL1173 PROTEIN"/>
    <property type="match status" value="1"/>
</dbReference>
<keyword evidence="2" id="KW-0808">Transferase</keyword>
<keyword evidence="2" id="KW-0489">Methyltransferase</keyword>
<dbReference type="Pfam" id="PF05050">
    <property type="entry name" value="Methyltransf_21"/>
    <property type="match status" value="1"/>
</dbReference>
<evidence type="ECO:0000313" key="2">
    <source>
        <dbReference type="EMBL" id="SHF31271.1"/>
    </source>
</evidence>
<dbReference type="Proteomes" id="UP000184404">
    <property type="component" value="Unassembled WGS sequence"/>
</dbReference>
<sequence>MWHSTLCHDFRYGKIMYNQLDQYVGKSLRLYGEYSQGEADIFEQLVHQGDIVVEAGANIGSHTVHLAQMAGDKGQVWAFEPQRLVFQLLAGNVAINSLTNVHCLQKCLSDVSGEIIKVPVLNVDAITNWGGLELGDYTEGEPVETVTVDSLNLPGCNFFKIDVEGMELKVLRGAEKTIKKYRPIIYTEADRSDKNKELFEYIKSLGYRIYKHEPTLYNPNNYFHNPENVFVNEAMLSDGTKIPVNIVSSNVLCIPSEIDAKVDGFPEIS</sequence>
<proteinExistence type="predicted"/>
<dbReference type="InterPro" id="IPR006342">
    <property type="entry name" value="FkbM_mtfrase"/>
</dbReference>
<accession>A0A1M5ALX2</accession>
<dbReference type="STRING" id="1123243.SAMN02745190_02365"/>
<dbReference type="PANTHER" id="PTHR34203">
    <property type="entry name" value="METHYLTRANSFERASE, FKBM FAMILY PROTEIN"/>
    <property type="match status" value="1"/>
</dbReference>
<reference evidence="2 3" key="1">
    <citation type="submission" date="2016-11" db="EMBL/GenBank/DDBJ databases">
        <authorList>
            <person name="Jaros S."/>
            <person name="Januszkiewicz K."/>
            <person name="Wedrychowicz H."/>
        </authorList>
    </citation>
    <scope>NUCLEOTIDE SEQUENCE [LARGE SCALE GENOMIC DNA]</scope>
    <source>
        <strain evidence="2 3">DSM 10502</strain>
    </source>
</reference>
<gene>
    <name evidence="2" type="ORF">SAMN02745190_02365</name>
</gene>
<dbReference type="GO" id="GO:0008168">
    <property type="term" value="F:methyltransferase activity"/>
    <property type="evidence" value="ECO:0007669"/>
    <property type="project" value="UniProtKB-KW"/>
</dbReference>
<dbReference type="GO" id="GO:0032259">
    <property type="term" value="P:methylation"/>
    <property type="evidence" value="ECO:0007669"/>
    <property type="project" value="UniProtKB-KW"/>
</dbReference>
<feature type="domain" description="Methyltransferase FkbM" evidence="1">
    <location>
        <begin position="55"/>
        <end position="209"/>
    </location>
</feature>
<name>A0A1M5ALX2_9FIRM</name>
<organism evidence="2 3">
    <name type="scientific">Schwartzia succinivorans DSM 10502</name>
    <dbReference type="NCBI Taxonomy" id="1123243"/>
    <lineage>
        <taxon>Bacteria</taxon>
        <taxon>Bacillati</taxon>
        <taxon>Bacillota</taxon>
        <taxon>Negativicutes</taxon>
        <taxon>Selenomonadales</taxon>
        <taxon>Selenomonadaceae</taxon>
        <taxon>Schwartzia</taxon>
    </lineage>
</organism>
<dbReference type="InterPro" id="IPR029063">
    <property type="entry name" value="SAM-dependent_MTases_sf"/>
</dbReference>
<dbReference type="OrthoDB" id="5329963at2"/>
<dbReference type="NCBIfam" id="TIGR01444">
    <property type="entry name" value="fkbM_fam"/>
    <property type="match status" value="1"/>
</dbReference>
<dbReference type="Gene3D" id="3.40.50.150">
    <property type="entry name" value="Vaccinia Virus protein VP39"/>
    <property type="match status" value="1"/>
</dbReference>
<dbReference type="InterPro" id="IPR052514">
    <property type="entry name" value="SAM-dependent_MTase"/>
</dbReference>
<protein>
    <submittedName>
        <fullName evidence="2">Methyltransferase, FkbM family</fullName>
    </submittedName>
</protein>
<dbReference type="EMBL" id="FQUG01000013">
    <property type="protein sequence ID" value="SHF31271.1"/>
    <property type="molecule type" value="Genomic_DNA"/>
</dbReference>
<dbReference type="RefSeq" id="WP_072936462.1">
    <property type="nucleotide sequence ID" value="NZ_FQUG01000013.1"/>
</dbReference>
<keyword evidence="3" id="KW-1185">Reference proteome</keyword>